<dbReference type="InterPro" id="IPR033985">
    <property type="entry name" value="SusD-like_N"/>
</dbReference>
<dbReference type="EMBL" id="CP022388">
    <property type="protein sequence ID" value="ATA92020.1"/>
    <property type="molecule type" value="Genomic_DNA"/>
</dbReference>
<dbReference type="PROSITE" id="PS51257">
    <property type="entry name" value="PROKAR_LIPOPROTEIN"/>
    <property type="match status" value="1"/>
</dbReference>
<dbReference type="Pfam" id="PF14322">
    <property type="entry name" value="SusD-like_3"/>
    <property type="match status" value="1"/>
</dbReference>
<dbReference type="AlphaFoldDB" id="A0A250G3Q9"/>
<accession>A0A250G3Q9</accession>
<evidence type="ECO:0000259" key="1">
    <source>
        <dbReference type="Pfam" id="PF14322"/>
    </source>
</evidence>
<gene>
    <name evidence="2" type="ORF">CGC56_07525</name>
</gene>
<reference evidence="3" key="1">
    <citation type="submission" date="2017-06" db="EMBL/GenBank/DDBJ databases">
        <title>Capnocytophaga spp. assemblies.</title>
        <authorList>
            <person name="Gulvik C.A."/>
        </authorList>
    </citation>
    <scope>NUCLEOTIDE SEQUENCE [LARGE SCALE GENOMIC DNA]</scope>
    <source>
        <strain evidence="3">H5594</strain>
    </source>
</reference>
<dbReference type="Gene3D" id="1.25.40.390">
    <property type="match status" value="1"/>
</dbReference>
<protein>
    <submittedName>
        <fullName evidence="2">Carbohydrate-binding protein</fullName>
    </submittedName>
</protein>
<evidence type="ECO:0000313" key="3">
    <source>
        <dbReference type="Proteomes" id="UP000243136"/>
    </source>
</evidence>
<organism evidence="2 3">
    <name type="scientific">Capnocytophaga canimorsus</name>
    <dbReference type="NCBI Taxonomy" id="28188"/>
    <lineage>
        <taxon>Bacteria</taxon>
        <taxon>Pseudomonadati</taxon>
        <taxon>Bacteroidota</taxon>
        <taxon>Flavobacteriia</taxon>
        <taxon>Flavobacteriales</taxon>
        <taxon>Flavobacteriaceae</taxon>
        <taxon>Capnocytophaga</taxon>
    </lineage>
</organism>
<feature type="domain" description="SusD-like N-terminal" evidence="1">
    <location>
        <begin position="34"/>
        <end position="239"/>
    </location>
</feature>
<evidence type="ECO:0000313" key="2">
    <source>
        <dbReference type="EMBL" id="ATA92020.1"/>
    </source>
</evidence>
<dbReference type="SUPFAM" id="SSF48452">
    <property type="entry name" value="TPR-like"/>
    <property type="match status" value="1"/>
</dbReference>
<dbReference type="InterPro" id="IPR011990">
    <property type="entry name" value="TPR-like_helical_dom_sf"/>
</dbReference>
<name>A0A250G3Q9_9FLAO</name>
<sequence>MEFKHQSVITLLNMKYIKYTYLVFAIALFSACDDFLSKNPDDRAVLDSYDKIGELLTYAYPDQNHQMFCYAMSDNATEKVNGATKNIIMADAYHWREHHLTSQDTPEAYWTACYSAIKQINHALEGIDNFRVNGQIPSELTAYYGEALVARAYAHFMLVSLWSKSYNPQTAASNMGIPYVKEPEKQVLKQYHRGTVQDVYKNIEADLIEGIAYIDDTKYKNKKLHWNKDAANVFAARVYSVLGDFEKVLAYTNKVLSANPAQQIRDLNDKYTKMDVLEMLAQWSKTSENANLLVVPQYSNWFSYTYGRDIFGMSYDAYRYIFRTPFVGGQWIWDLYGQDPNIFIPKWQFHRERSGINASEGYYMIMNPLIQMEEALFLRMEANVMLNNFAAFEQDMNAYLSKRLKNYQFDTHAFSYEKMELEYRESEIYGLNPFYAISKEQRPYLNCLFDLRRKEFYYTGMRWFDLKRFNVRVRHFFARQSKPVFLEPDDNRRELQIPSNAISNGITPNPR</sequence>
<proteinExistence type="predicted"/>
<dbReference type="Proteomes" id="UP000243136">
    <property type="component" value="Chromosome"/>
</dbReference>